<feature type="binding site" evidence="10">
    <location>
        <position position="528"/>
    </location>
    <ligand>
        <name>[Ni-4Fe-4S] cluster</name>
        <dbReference type="ChEBI" id="CHEBI:47739"/>
    </ligand>
</feature>
<accession>A0A7C8LNJ4</accession>
<dbReference type="OrthoDB" id="5478720at2"/>
<evidence type="ECO:0000256" key="5">
    <source>
        <dbReference type="ARBA" id="ARBA00023002"/>
    </source>
</evidence>
<evidence type="ECO:0000256" key="8">
    <source>
        <dbReference type="ARBA" id="ARBA00048733"/>
    </source>
</evidence>
<evidence type="ECO:0000256" key="1">
    <source>
        <dbReference type="ARBA" id="ARBA00001966"/>
    </source>
</evidence>
<dbReference type="Proteomes" id="UP000483018">
    <property type="component" value="Unassembled WGS sequence"/>
</dbReference>
<evidence type="ECO:0000256" key="2">
    <source>
        <dbReference type="ARBA" id="ARBA00022485"/>
    </source>
</evidence>
<feature type="binding site" evidence="10">
    <location>
        <position position="487"/>
    </location>
    <ligand>
        <name>[Ni-4Fe-4S] cluster</name>
        <dbReference type="ChEBI" id="CHEBI:47739"/>
    </ligand>
</feature>
<dbReference type="GO" id="GO:0043885">
    <property type="term" value="F:anaerobic carbon-monoxide dehydrogenase activity"/>
    <property type="evidence" value="ECO:0007669"/>
    <property type="project" value="UniProtKB-UniRule"/>
</dbReference>
<dbReference type="GO" id="GO:0016151">
    <property type="term" value="F:nickel cation binding"/>
    <property type="evidence" value="ECO:0007669"/>
    <property type="project" value="InterPro"/>
</dbReference>
<dbReference type="GO" id="GO:0042542">
    <property type="term" value="P:response to hydrogen peroxide"/>
    <property type="evidence" value="ECO:0007669"/>
    <property type="project" value="TreeGrafter"/>
</dbReference>
<dbReference type="InterPro" id="IPR011254">
    <property type="entry name" value="Prismane-like_sf"/>
</dbReference>
<dbReference type="GO" id="GO:0004601">
    <property type="term" value="F:peroxidase activity"/>
    <property type="evidence" value="ECO:0007669"/>
    <property type="project" value="TreeGrafter"/>
</dbReference>
<dbReference type="PIRSF" id="PIRSF005023">
    <property type="entry name" value="CODH"/>
    <property type="match status" value="1"/>
</dbReference>
<feature type="binding site" evidence="10">
    <location>
        <position position="62"/>
    </location>
    <ligand>
        <name>[4Fe-4S] cluster</name>
        <dbReference type="ChEBI" id="CHEBI:49883"/>
        <label>2</label>
    </ligand>
</feature>
<dbReference type="InterPro" id="IPR016099">
    <property type="entry name" value="Prismane-like_a/b-sand"/>
</dbReference>
<dbReference type="InterPro" id="IPR004137">
    <property type="entry name" value="HCP/CODH"/>
</dbReference>
<proteinExistence type="predicted"/>
<keyword evidence="5 9" id="KW-0560">Oxidoreductase</keyword>
<dbReference type="GO" id="GO:0050418">
    <property type="term" value="F:hydroxylamine reductase activity"/>
    <property type="evidence" value="ECO:0007669"/>
    <property type="project" value="TreeGrafter"/>
</dbReference>
<dbReference type="GO" id="GO:0006091">
    <property type="term" value="P:generation of precursor metabolites and energy"/>
    <property type="evidence" value="ECO:0007669"/>
    <property type="project" value="InterPro"/>
</dbReference>
<feature type="binding site" evidence="10">
    <location>
        <position position="273"/>
    </location>
    <ligand>
        <name>[Ni-4Fe-4S] cluster</name>
        <dbReference type="ChEBI" id="CHEBI:47739"/>
    </ligand>
</feature>
<evidence type="ECO:0000256" key="9">
    <source>
        <dbReference type="PIRNR" id="PIRNR005023"/>
    </source>
</evidence>
<dbReference type="EC" id="1.2.7.4" evidence="9"/>
<evidence type="ECO:0000256" key="3">
    <source>
        <dbReference type="ARBA" id="ARBA00022596"/>
    </source>
</evidence>
<feature type="binding site" evidence="10">
    <location>
        <position position="53"/>
    </location>
    <ligand>
        <name>[4Fe-4S] cluster</name>
        <dbReference type="ChEBI" id="CHEBI:49883"/>
        <label>1</label>
        <note>ligand shared between dimeric partners</note>
    </ligand>
</feature>
<dbReference type="InterPro" id="IPR016101">
    <property type="entry name" value="CO_DH_a-bundle"/>
</dbReference>
<dbReference type="Pfam" id="PF03063">
    <property type="entry name" value="Prismane"/>
    <property type="match status" value="1"/>
</dbReference>
<gene>
    <name evidence="11" type="primary">cooS</name>
    <name evidence="11" type="ORF">GND95_13240</name>
</gene>
<dbReference type="AlphaFoldDB" id="A0A7C8LNJ4"/>
<evidence type="ECO:0000256" key="7">
    <source>
        <dbReference type="ARBA" id="ARBA00023014"/>
    </source>
</evidence>
<comment type="caution">
    <text evidence="11">The sequence shown here is derived from an EMBL/GenBank/DDBJ whole genome shotgun (WGS) entry which is preliminary data.</text>
</comment>
<dbReference type="PANTHER" id="PTHR30109">
    <property type="entry name" value="HYDROXYLAMINE REDUCTASE"/>
    <property type="match status" value="1"/>
</dbReference>
<reference evidence="11 12" key="1">
    <citation type="submission" date="2019-12" db="EMBL/GenBank/DDBJ databases">
        <title>Defluviitalea raffinosedens, isolated from a biogas fermenter, genome sequencing and characterization.</title>
        <authorList>
            <person name="Rettenmaier R."/>
            <person name="Schneider M."/>
            <person name="Neuhaus K."/>
            <person name="Liebl W."/>
            <person name="Zverlov V."/>
        </authorList>
    </citation>
    <scope>NUCLEOTIDE SEQUENCE [LARGE SCALE GENOMIC DNA]</scope>
    <source>
        <strain evidence="11 12">249c-K6</strain>
    </source>
</reference>
<evidence type="ECO:0000256" key="6">
    <source>
        <dbReference type="ARBA" id="ARBA00023004"/>
    </source>
</evidence>
<feature type="binding site" evidence="10">
    <location>
        <position position="81"/>
    </location>
    <ligand>
        <name>[4Fe-4S] cluster</name>
        <dbReference type="ChEBI" id="CHEBI:49883"/>
        <label>2</label>
    </ligand>
</feature>
<feature type="binding site" evidence="10">
    <location>
        <position position="65"/>
    </location>
    <ligand>
        <name>[4Fe-4S] cluster</name>
        <dbReference type="ChEBI" id="CHEBI:49883"/>
        <label>2</label>
    </ligand>
</feature>
<dbReference type="GO" id="GO:0051539">
    <property type="term" value="F:4 iron, 4 sulfur cluster binding"/>
    <property type="evidence" value="ECO:0007669"/>
    <property type="project" value="UniProtKB-UniRule"/>
</dbReference>
<dbReference type="InterPro" id="IPR010047">
    <property type="entry name" value="CODH"/>
</dbReference>
<keyword evidence="4 9" id="KW-0479">Metal-binding</keyword>
<comment type="cofactor">
    <cofactor evidence="1">
        <name>[4Fe-4S] cluster</name>
        <dbReference type="ChEBI" id="CHEBI:49883"/>
    </cofactor>
</comment>
<dbReference type="EMBL" id="WSLF01000017">
    <property type="protein sequence ID" value="KAE9629454.1"/>
    <property type="molecule type" value="Genomic_DNA"/>
</dbReference>
<keyword evidence="7 9" id="KW-0411">Iron-sulfur</keyword>
<organism evidence="11 12">
    <name type="scientific">Defluviitalea raffinosedens</name>
    <dbReference type="NCBI Taxonomy" id="1450156"/>
    <lineage>
        <taxon>Bacteria</taxon>
        <taxon>Bacillati</taxon>
        <taxon>Bacillota</taxon>
        <taxon>Clostridia</taxon>
        <taxon>Lachnospirales</taxon>
        <taxon>Defluviitaleaceae</taxon>
        <taxon>Defluviitalea</taxon>
    </lineage>
</organism>
<comment type="catalytic activity">
    <reaction evidence="8 9">
        <text>CO + 2 oxidized [2Fe-2S]-[ferredoxin] + H2O = 2 reduced [2Fe-2S]-[ferredoxin] + CO2 + 2 H(+)</text>
        <dbReference type="Rhea" id="RHEA:21040"/>
        <dbReference type="Rhea" id="RHEA-COMP:10000"/>
        <dbReference type="Rhea" id="RHEA-COMP:10001"/>
        <dbReference type="ChEBI" id="CHEBI:15377"/>
        <dbReference type="ChEBI" id="CHEBI:15378"/>
        <dbReference type="ChEBI" id="CHEBI:16526"/>
        <dbReference type="ChEBI" id="CHEBI:17245"/>
        <dbReference type="ChEBI" id="CHEBI:33737"/>
        <dbReference type="ChEBI" id="CHEBI:33738"/>
        <dbReference type="EC" id="1.2.7.4"/>
    </reaction>
</comment>
<dbReference type="Gene3D" id="3.40.50.2030">
    <property type="match status" value="2"/>
</dbReference>
<keyword evidence="3 10" id="KW-0533">Nickel</keyword>
<evidence type="ECO:0000313" key="12">
    <source>
        <dbReference type="Proteomes" id="UP000483018"/>
    </source>
</evidence>
<keyword evidence="6 9" id="KW-0408">Iron</keyword>
<feature type="binding site" evidence="10">
    <location>
        <position position="347"/>
    </location>
    <ligand>
        <name>[Ni-4Fe-4S] cluster</name>
        <dbReference type="ChEBI" id="CHEBI:47739"/>
    </ligand>
</feature>
<dbReference type="Gene3D" id="1.20.1270.30">
    <property type="match status" value="1"/>
</dbReference>
<name>A0A7C8LNJ4_9FIRM</name>
<keyword evidence="12" id="KW-1185">Reference proteome</keyword>
<dbReference type="RefSeq" id="WP_158741636.1">
    <property type="nucleotide sequence ID" value="NZ_JAFBEP010000019.1"/>
</dbReference>
<dbReference type="SUPFAM" id="SSF56821">
    <property type="entry name" value="Prismane protein-like"/>
    <property type="match status" value="1"/>
</dbReference>
<dbReference type="NCBIfam" id="TIGR01702">
    <property type="entry name" value="CO_DH_cata"/>
    <property type="match status" value="1"/>
</dbReference>
<evidence type="ECO:0000313" key="11">
    <source>
        <dbReference type="EMBL" id="KAE9629454.1"/>
    </source>
</evidence>
<keyword evidence="2 9" id="KW-0004">4Fe-4S</keyword>
<evidence type="ECO:0000256" key="10">
    <source>
        <dbReference type="PIRSR" id="PIRSR005023-1"/>
    </source>
</evidence>
<feature type="binding site" evidence="10">
    <location>
        <position position="61"/>
    </location>
    <ligand>
        <name>[4Fe-4S] cluster</name>
        <dbReference type="ChEBI" id="CHEBI:49883"/>
        <label>1</label>
        <note>ligand shared between dimeric partners</note>
    </ligand>
</feature>
<feature type="binding site" evidence="10">
    <location>
        <position position="457"/>
    </location>
    <ligand>
        <name>[Ni-4Fe-4S] cluster</name>
        <dbReference type="ChEBI" id="CHEBI:47739"/>
    </ligand>
</feature>
<evidence type="ECO:0000256" key="4">
    <source>
        <dbReference type="ARBA" id="ARBA00022723"/>
    </source>
</evidence>
<protein>
    <recommendedName>
        <fullName evidence="9">Carbon monoxide dehydrogenase</fullName>
        <ecNumber evidence="9">1.2.7.4</ecNumber>
    </recommendedName>
</protein>
<feature type="binding site" evidence="10">
    <location>
        <position position="70"/>
    </location>
    <ligand>
        <name>[4Fe-4S] cluster</name>
        <dbReference type="ChEBI" id="CHEBI:49883"/>
        <label>2</label>
    </ligand>
</feature>
<dbReference type="PANTHER" id="PTHR30109:SF4">
    <property type="entry name" value="CARBON MONOXIDE DEHYDROGENASE"/>
    <property type="match status" value="1"/>
</dbReference>
<feature type="binding site" evidence="10">
    <location>
        <position position="309"/>
    </location>
    <ligand>
        <name>[Ni-4Fe-4S] cluster</name>
        <dbReference type="ChEBI" id="CHEBI:47739"/>
    </ligand>
</feature>
<sequence length="655" mass="71699">MSYKYPYLNTDMPDKTEVLQKTPNTATKMLIEKIEADGNETYLDRFASQQPQCSFGLKGTCCRMCQWGPCRITEKSPRGICGRSQDEIVISNIIRALVSGLAAHGRHAHEIIYTIKGVAEGKINLKLKGTERIIEMAKKLELKISNKTPEQLAGEIADILIEDLSRMDNKNIRLLEVFAPQERKDVWGNLDVLPRSASYEIMEALHMTTLGSCTDWRAIAGQEKRSALAYCYSTLFGSSLATEILFGLPEPKETEVNYGIMKEDHVNILVHGHSPVMIEKVLEKIKLPEIQQLAKDYGAKGIVIGGLCCTGTELLARYGIPTVTNILGQEFVIGTGAVDCVVVDMQCVIPGMKILADCYGTKIITTCNSNRIPGAVHLPFDPEKPETLDEDAYTIARTAVEAYKNRDRSKIKIPKETTKAYGGWGYESIVKTLGGISNIGKLLKNGTLKGIATVVGCNTPKVAYESNHVTIVKKLIEWDILVLTTGCCSHALLNAGLCSKEASELCGNGLKKVIEEYNVPPVMAVGGCVDNTRTLRLFIALSEELGIAIKDMPFMFVGPEPGNEKTVGQGMSFLMHGVSNLVGFPAPIPVPMPKPIAGSADGEMDRGSNNIADYFGGNGALEELGAKIYTEPYPELAAQTIKMHIKRKRNHLGWK</sequence>